<name>A0AAV5HSQ1_9ROSI</name>
<dbReference type="Proteomes" id="UP001054252">
    <property type="component" value="Unassembled WGS sequence"/>
</dbReference>
<dbReference type="AlphaFoldDB" id="A0AAV5HSQ1"/>
<accession>A0AAV5HSQ1</accession>
<evidence type="ECO:0000313" key="1">
    <source>
        <dbReference type="EMBL" id="GKU91758.1"/>
    </source>
</evidence>
<reference evidence="1 2" key="1">
    <citation type="journal article" date="2021" name="Commun. Biol.">
        <title>The genome of Shorea leprosula (Dipterocarpaceae) highlights the ecological relevance of drought in aseasonal tropical rainforests.</title>
        <authorList>
            <person name="Ng K.K.S."/>
            <person name="Kobayashi M.J."/>
            <person name="Fawcett J.A."/>
            <person name="Hatakeyama M."/>
            <person name="Paape T."/>
            <person name="Ng C.H."/>
            <person name="Ang C.C."/>
            <person name="Tnah L.H."/>
            <person name="Lee C.T."/>
            <person name="Nishiyama T."/>
            <person name="Sese J."/>
            <person name="O'Brien M.J."/>
            <person name="Copetti D."/>
            <person name="Mohd Noor M.I."/>
            <person name="Ong R.C."/>
            <person name="Putra M."/>
            <person name="Sireger I.Z."/>
            <person name="Indrioko S."/>
            <person name="Kosugi Y."/>
            <person name="Izuno A."/>
            <person name="Isagi Y."/>
            <person name="Lee S.L."/>
            <person name="Shimizu K.K."/>
        </authorList>
    </citation>
    <scope>NUCLEOTIDE SEQUENCE [LARGE SCALE GENOMIC DNA]</scope>
    <source>
        <strain evidence="1">214</strain>
    </source>
</reference>
<gene>
    <name evidence="1" type="ORF">SLEP1_g5584</name>
</gene>
<proteinExistence type="predicted"/>
<protein>
    <submittedName>
        <fullName evidence="1">Uncharacterized protein</fullName>
    </submittedName>
</protein>
<organism evidence="1 2">
    <name type="scientific">Rubroshorea leprosula</name>
    <dbReference type="NCBI Taxonomy" id="152421"/>
    <lineage>
        <taxon>Eukaryota</taxon>
        <taxon>Viridiplantae</taxon>
        <taxon>Streptophyta</taxon>
        <taxon>Embryophyta</taxon>
        <taxon>Tracheophyta</taxon>
        <taxon>Spermatophyta</taxon>
        <taxon>Magnoliopsida</taxon>
        <taxon>eudicotyledons</taxon>
        <taxon>Gunneridae</taxon>
        <taxon>Pentapetalae</taxon>
        <taxon>rosids</taxon>
        <taxon>malvids</taxon>
        <taxon>Malvales</taxon>
        <taxon>Dipterocarpaceae</taxon>
        <taxon>Rubroshorea</taxon>
    </lineage>
</organism>
<sequence length="36" mass="4189">MHSQAEARLDLYQRYIGTYDLLPALNCFSNLVEVML</sequence>
<dbReference type="EMBL" id="BPVZ01000005">
    <property type="protein sequence ID" value="GKU91758.1"/>
    <property type="molecule type" value="Genomic_DNA"/>
</dbReference>
<evidence type="ECO:0000313" key="2">
    <source>
        <dbReference type="Proteomes" id="UP001054252"/>
    </source>
</evidence>
<comment type="caution">
    <text evidence="1">The sequence shown here is derived from an EMBL/GenBank/DDBJ whole genome shotgun (WGS) entry which is preliminary data.</text>
</comment>
<keyword evidence="2" id="KW-1185">Reference proteome</keyword>